<dbReference type="PROSITE" id="PS50835">
    <property type="entry name" value="IG_LIKE"/>
    <property type="match status" value="3"/>
</dbReference>
<gene>
    <name evidence="4" type="ORF">NHX12_024515</name>
</gene>
<reference evidence="4" key="1">
    <citation type="submission" date="2022-07" db="EMBL/GenBank/DDBJ databases">
        <title>Chromosome-level genome of Muraenolepis orangiensis.</title>
        <authorList>
            <person name="Kim J."/>
        </authorList>
    </citation>
    <scope>NUCLEOTIDE SEQUENCE</scope>
    <source>
        <strain evidence="4">KU_S4_2022</strain>
        <tissue evidence="4">Muscle</tissue>
    </source>
</reference>
<dbReference type="InterPro" id="IPR013106">
    <property type="entry name" value="Ig_V-set"/>
</dbReference>
<feature type="signal peptide" evidence="2">
    <location>
        <begin position="1"/>
        <end position="17"/>
    </location>
</feature>
<protein>
    <recommendedName>
        <fullName evidence="3">Ig-like domain-containing protein</fullName>
    </recommendedName>
</protein>
<dbReference type="SMART" id="SM00407">
    <property type="entry name" value="IGc1"/>
    <property type="match status" value="3"/>
</dbReference>
<evidence type="ECO:0000313" key="5">
    <source>
        <dbReference type="Proteomes" id="UP001148018"/>
    </source>
</evidence>
<dbReference type="SUPFAM" id="SSF48726">
    <property type="entry name" value="Immunoglobulin"/>
    <property type="match status" value="4"/>
</dbReference>
<dbReference type="InterPro" id="IPR003597">
    <property type="entry name" value="Ig_C1-set"/>
</dbReference>
<keyword evidence="2" id="KW-0732">Signal</keyword>
<evidence type="ECO:0000313" key="4">
    <source>
        <dbReference type="EMBL" id="KAJ3607464.1"/>
    </source>
</evidence>
<organism evidence="4 5">
    <name type="scientific">Muraenolepis orangiensis</name>
    <name type="common">Patagonian moray cod</name>
    <dbReference type="NCBI Taxonomy" id="630683"/>
    <lineage>
        <taxon>Eukaryota</taxon>
        <taxon>Metazoa</taxon>
        <taxon>Chordata</taxon>
        <taxon>Craniata</taxon>
        <taxon>Vertebrata</taxon>
        <taxon>Euteleostomi</taxon>
        <taxon>Actinopterygii</taxon>
        <taxon>Neopterygii</taxon>
        <taxon>Teleostei</taxon>
        <taxon>Neoteleostei</taxon>
        <taxon>Acanthomorphata</taxon>
        <taxon>Zeiogadaria</taxon>
        <taxon>Gadariae</taxon>
        <taxon>Gadiformes</taxon>
        <taxon>Muraenolepidoidei</taxon>
        <taxon>Muraenolepididae</taxon>
        <taxon>Muraenolepis</taxon>
    </lineage>
</organism>
<accession>A0A9Q0IQS7</accession>
<name>A0A9Q0IQS7_9TELE</name>
<evidence type="ECO:0000256" key="2">
    <source>
        <dbReference type="SAM" id="SignalP"/>
    </source>
</evidence>
<dbReference type="InterPro" id="IPR003599">
    <property type="entry name" value="Ig_sub"/>
</dbReference>
<dbReference type="Gene3D" id="2.60.40.10">
    <property type="entry name" value="Immunoglobulins"/>
    <property type="match status" value="4"/>
</dbReference>
<dbReference type="InterPro" id="IPR036179">
    <property type="entry name" value="Ig-like_dom_sf"/>
</dbReference>
<evidence type="ECO:0000259" key="3">
    <source>
        <dbReference type="PROSITE" id="PS50835"/>
    </source>
</evidence>
<dbReference type="InterPro" id="IPR050380">
    <property type="entry name" value="Immune_Resp_Modulators"/>
</dbReference>
<keyword evidence="1" id="KW-0393">Immunoglobulin domain</keyword>
<dbReference type="OrthoDB" id="10043043at2759"/>
<dbReference type="InterPro" id="IPR007110">
    <property type="entry name" value="Ig-like_dom"/>
</dbReference>
<dbReference type="EMBL" id="JANIIK010000040">
    <property type="protein sequence ID" value="KAJ3607464.1"/>
    <property type="molecule type" value="Genomic_DNA"/>
</dbReference>
<dbReference type="Pfam" id="PF07654">
    <property type="entry name" value="C1-set"/>
    <property type="match status" value="2"/>
</dbReference>
<dbReference type="SMART" id="SM00409">
    <property type="entry name" value="IG"/>
    <property type="match status" value="3"/>
</dbReference>
<comment type="caution">
    <text evidence="4">The sequence shown here is derived from an EMBL/GenBank/DDBJ whole genome shotgun (WGS) entry which is preliminary data.</text>
</comment>
<dbReference type="PANTHER" id="PTHR23411">
    <property type="entry name" value="TAPASIN"/>
    <property type="match status" value="1"/>
</dbReference>
<dbReference type="AlphaFoldDB" id="A0A9Q0IQS7"/>
<sequence>MWCKVLLLLSLLAVINTAPPLQLTTAPGDTVLLSCSLPLPLPSNARHPSLDLDLSLVTASWTRQTGLEVASFGPEKQQQIQGGFFWDPLAFLQGNFSLTVSRVAPAHQGTYVCSISYNASQLVSCNVSLSVLAPPTLQLVSQWVVLDRKSRLECLAGGFFPPPVFFSWTRDGEEIQSPQPVDGELTGPDGLYRAAGNLSFYPTKESENATFGCKVTHKEVNTTLTFKLYISVLPSIRLSAVPSSSRSSALTLACDLDGFYPDDLSVSWVQNGTTLPQTTFSEPGSNRTFRTTRYFKLTPQQREQAGDVQCVAGQPGALEPAQATASLADLDPPGTTTPTSLEMKRDLWRDEKQKSLNVSGIILPPHVVVGKKGRVSLSIEGRRVDRVQTSWFLNDMPIADTSRTVSEKGPLLPHRGQMGYYKLHNQGPLHSTGNRQQLVSSLTFVPQISVHKGAVFKCQVSYIGKDKVVVERVSERFTVLASPEVSEIQLAEATQDSEVITMTVHASHFHPDVITFRWFCEGSELSPVASQASSSPRPDPKGFFTASSQCRLPRTELERGNTKVWVSVHHVALKNPVTRFIRIPCVAEIVSSISTPGGPPTLGCDITGFYPPDLTPLPPSLPPSPPSVPLSMSVCWSTEGVGVFSLLLRGGQPRARLLWTAGGATLLPLTSSETEEMGDDGQRELRSVCALQRGTTGEETRALKTPDARTHRGRAVDGMTAVSDPDIEGIDYIDEKVDGENNNNNMESWEVMKTLVDVRAAPRHAHLGDGLRVCVEITHPALALPVYRTWTEPTEEPSSI</sequence>
<feature type="domain" description="Ig-like" evidence="3">
    <location>
        <begin position="234"/>
        <end position="326"/>
    </location>
</feature>
<proteinExistence type="predicted"/>
<feature type="domain" description="Ig-like" evidence="3">
    <location>
        <begin position="135"/>
        <end position="225"/>
    </location>
</feature>
<dbReference type="CDD" id="cd00098">
    <property type="entry name" value="IgC1"/>
    <property type="match status" value="2"/>
</dbReference>
<evidence type="ECO:0000256" key="1">
    <source>
        <dbReference type="ARBA" id="ARBA00023319"/>
    </source>
</evidence>
<feature type="chain" id="PRO_5040314712" description="Ig-like domain-containing protein" evidence="2">
    <location>
        <begin position="18"/>
        <end position="800"/>
    </location>
</feature>
<dbReference type="InterPro" id="IPR013783">
    <property type="entry name" value="Ig-like_fold"/>
</dbReference>
<keyword evidence="5" id="KW-1185">Reference proteome</keyword>
<dbReference type="Pfam" id="PF07686">
    <property type="entry name" value="V-set"/>
    <property type="match status" value="1"/>
</dbReference>
<dbReference type="Proteomes" id="UP001148018">
    <property type="component" value="Unassembled WGS sequence"/>
</dbReference>
<feature type="domain" description="Ig-like" evidence="3">
    <location>
        <begin position="13"/>
        <end position="130"/>
    </location>
</feature>